<evidence type="ECO:0000256" key="5">
    <source>
        <dbReference type="ARBA" id="ARBA00022989"/>
    </source>
</evidence>
<feature type="domain" description="Mechanosensitive ion channel MscS C-terminal" evidence="12">
    <location>
        <begin position="710"/>
        <end position="792"/>
    </location>
</feature>
<name>A0A9X2P5I8_9BACT</name>
<feature type="transmembrane region" description="Helical" evidence="9">
    <location>
        <begin position="450"/>
        <end position="472"/>
    </location>
</feature>
<dbReference type="RefSeq" id="WP_258424234.1">
    <property type="nucleotide sequence ID" value="NZ_JANSUY010000014.1"/>
</dbReference>
<dbReference type="InterPro" id="IPR011014">
    <property type="entry name" value="MscS_channel_TM-2"/>
</dbReference>
<proteinExistence type="inferred from homology"/>
<dbReference type="InterPro" id="IPR006685">
    <property type="entry name" value="MscS_channel_2nd"/>
</dbReference>
<keyword evidence="10" id="KW-0732">Signal</keyword>
<dbReference type="Gene3D" id="2.30.30.60">
    <property type="match status" value="1"/>
</dbReference>
<feature type="domain" description="Mechanosensitive ion channel MscS" evidence="11">
    <location>
        <begin position="636"/>
        <end position="702"/>
    </location>
</feature>
<keyword evidence="5 9" id="KW-1133">Transmembrane helix</keyword>
<feature type="transmembrane region" description="Helical" evidence="9">
    <location>
        <begin position="310"/>
        <end position="330"/>
    </location>
</feature>
<keyword evidence="6 9" id="KW-0472">Membrane</keyword>
<comment type="similarity">
    <text evidence="2">Belongs to the MscS (TC 1.A.23) family.</text>
</comment>
<dbReference type="InterPro" id="IPR049278">
    <property type="entry name" value="MS_channel_C"/>
</dbReference>
<evidence type="ECO:0000256" key="4">
    <source>
        <dbReference type="ARBA" id="ARBA00022692"/>
    </source>
</evidence>
<evidence type="ECO:0000256" key="2">
    <source>
        <dbReference type="ARBA" id="ARBA00008017"/>
    </source>
</evidence>
<dbReference type="Proteomes" id="UP001142175">
    <property type="component" value="Unassembled WGS sequence"/>
</dbReference>
<dbReference type="AlphaFoldDB" id="A0A9X2P5I8"/>
<dbReference type="SUPFAM" id="SSF82861">
    <property type="entry name" value="Mechanosensitive channel protein MscS (YggB), transmembrane region"/>
    <property type="match status" value="1"/>
</dbReference>
<dbReference type="InterPro" id="IPR023408">
    <property type="entry name" value="MscS_beta-dom_sf"/>
</dbReference>
<feature type="transmembrane region" description="Helical" evidence="9">
    <location>
        <begin position="270"/>
        <end position="289"/>
    </location>
</feature>
<comment type="caution">
    <text evidence="13">The sequence shown here is derived from an EMBL/GenBank/DDBJ whole genome shotgun (WGS) entry which is preliminary data.</text>
</comment>
<dbReference type="GO" id="GO:0005886">
    <property type="term" value="C:plasma membrane"/>
    <property type="evidence" value="ECO:0007669"/>
    <property type="project" value="UniProtKB-SubCell"/>
</dbReference>
<feature type="region of interest" description="Disordered" evidence="8">
    <location>
        <begin position="812"/>
        <end position="833"/>
    </location>
</feature>
<feature type="transmembrane region" description="Helical" evidence="9">
    <location>
        <begin position="336"/>
        <end position="354"/>
    </location>
</feature>
<feature type="transmembrane region" description="Helical" evidence="9">
    <location>
        <begin position="366"/>
        <end position="385"/>
    </location>
</feature>
<feature type="transmembrane region" description="Helical" evidence="9">
    <location>
        <begin position="420"/>
        <end position="438"/>
    </location>
</feature>
<gene>
    <name evidence="13" type="ORF">NU887_15205</name>
</gene>
<dbReference type="Pfam" id="PF21082">
    <property type="entry name" value="MS_channel_3rd"/>
    <property type="match status" value="1"/>
</dbReference>
<dbReference type="SUPFAM" id="SSF50182">
    <property type="entry name" value="Sm-like ribonucleoproteins"/>
    <property type="match status" value="1"/>
</dbReference>
<dbReference type="SUPFAM" id="SSF82689">
    <property type="entry name" value="Mechanosensitive channel protein MscS (YggB), C-terminal domain"/>
    <property type="match status" value="1"/>
</dbReference>
<dbReference type="GO" id="GO:0008381">
    <property type="term" value="F:mechanosensitive monoatomic ion channel activity"/>
    <property type="evidence" value="ECO:0007669"/>
    <property type="project" value="UniProtKB-ARBA"/>
</dbReference>
<evidence type="ECO:0000259" key="11">
    <source>
        <dbReference type="Pfam" id="PF00924"/>
    </source>
</evidence>
<keyword evidence="7" id="KW-0175">Coiled coil</keyword>
<dbReference type="PANTHER" id="PTHR30347:SF1">
    <property type="entry name" value="MECHANOSENSITIVE CHANNEL MSCK"/>
    <property type="match status" value="1"/>
</dbReference>
<dbReference type="InterPro" id="IPR052702">
    <property type="entry name" value="MscS-like_channel"/>
</dbReference>
<feature type="transmembrane region" description="Helical" evidence="9">
    <location>
        <begin position="550"/>
        <end position="573"/>
    </location>
</feature>
<evidence type="ECO:0000256" key="8">
    <source>
        <dbReference type="SAM" id="MobiDB-lite"/>
    </source>
</evidence>
<reference evidence="13" key="1">
    <citation type="submission" date="2022-08" db="EMBL/GenBank/DDBJ databases">
        <authorList>
            <person name="Zhang D."/>
        </authorList>
    </citation>
    <scope>NUCLEOTIDE SEQUENCE</scope>
    <source>
        <strain evidence="13">XJ19-11</strain>
    </source>
</reference>
<feature type="compositionally biased region" description="Basic and acidic residues" evidence="8">
    <location>
        <begin position="820"/>
        <end position="833"/>
    </location>
</feature>
<dbReference type="Gene3D" id="1.10.287.1260">
    <property type="match status" value="1"/>
</dbReference>
<dbReference type="Pfam" id="PF00924">
    <property type="entry name" value="MS_channel_2nd"/>
    <property type="match status" value="1"/>
</dbReference>
<feature type="chain" id="PRO_5040898340" evidence="10">
    <location>
        <begin position="22"/>
        <end position="833"/>
    </location>
</feature>
<dbReference type="InterPro" id="IPR011066">
    <property type="entry name" value="MscS_channel_C_sf"/>
</dbReference>
<dbReference type="Gene3D" id="3.30.70.100">
    <property type="match status" value="1"/>
</dbReference>
<keyword evidence="3" id="KW-1003">Cell membrane</keyword>
<feature type="transmembrane region" description="Helical" evidence="9">
    <location>
        <begin position="622"/>
        <end position="649"/>
    </location>
</feature>
<keyword evidence="4 9" id="KW-0812">Transmembrane</keyword>
<evidence type="ECO:0000256" key="3">
    <source>
        <dbReference type="ARBA" id="ARBA00022475"/>
    </source>
</evidence>
<evidence type="ECO:0000256" key="6">
    <source>
        <dbReference type="ARBA" id="ARBA00023136"/>
    </source>
</evidence>
<evidence type="ECO:0000256" key="7">
    <source>
        <dbReference type="SAM" id="Coils"/>
    </source>
</evidence>
<evidence type="ECO:0000256" key="9">
    <source>
        <dbReference type="SAM" id="Phobius"/>
    </source>
</evidence>
<keyword evidence="14" id="KW-1185">Reference proteome</keyword>
<accession>A0A9X2P5I8</accession>
<protein>
    <submittedName>
        <fullName evidence="13">Mechanosensitive ion channel</fullName>
    </submittedName>
</protein>
<dbReference type="InterPro" id="IPR010920">
    <property type="entry name" value="LSM_dom_sf"/>
</dbReference>
<feature type="signal peptide" evidence="10">
    <location>
        <begin position="1"/>
        <end position="21"/>
    </location>
</feature>
<evidence type="ECO:0000313" key="13">
    <source>
        <dbReference type="EMBL" id="MCR9016388.1"/>
    </source>
</evidence>
<comment type="subcellular location">
    <subcellularLocation>
        <location evidence="1">Cell membrane</location>
        <topology evidence="1">Multi-pass membrane protein</topology>
    </subcellularLocation>
</comment>
<feature type="transmembrane region" description="Helical" evidence="9">
    <location>
        <begin position="391"/>
        <end position="408"/>
    </location>
</feature>
<dbReference type="PANTHER" id="PTHR30347">
    <property type="entry name" value="POTASSIUM CHANNEL RELATED"/>
    <property type="match status" value="1"/>
</dbReference>
<evidence type="ECO:0000256" key="10">
    <source>
        <dbReference type="SAM" id="SignalP"/>
    </source>
</evidence>
<sequence>MGYKIFFLFAFVFLTSHFGFAQEIPVVSSIDSLLELNLEEQMKEVVVDKKPSLEGSIKKVQQYTTTLNGMNQVLKKELDTTEIMQIVPNAQGVLDRITETLSPENTKINLRYLTALENLLAYNERKIRDKDKVIYDRMEELVGLKEKMDSIQNDDLLKYSFRDTTMLVEYQVSIKSLKTLVHETDSLLNSQRILTAVIQSRVSTILNDIDLRVEDLRQARIQLERTLFEKENNYIWEPKDFPNTDRLVDIFFDALRINRWIIGNYLSRNIPLTLFLFGLVYLLYFYINSNIKKITLEKEFSGIIFGRLKYLNKHPFLAALVVVLAVSPFFYPYPPAVFFALLMFILVTIATILLRSRLSSKAYRLWLLVYFLFFISVISNLYWEVAYQERWHLILFNFLGIILGWKMIKLQQKKEENLPSYIKTIVIIYMIFESVSFLTNIFGRFSLSKMIGIVGSISLLHAVSLIIFVIILKEIIYIQIEVSKKNGDGFTSAVAFYDIQKRVNKFFTYLAIIIWGYYFLESLHLLDTFLEMVFNFFDKPRQILNASFTYSQIAVFILIIYLSSFLANTIGYFASIKDEQHGNERSKRLGSSILLIKLAVFTLGFLIAIAASGIPIDKITIILGALSVGIGFGLQTIVNNLVSGIILAFERPIQIGDTIQVGTVEGVVKDIGIRASKIRNWDGAEVIIPNGDLLAHHLTNWTLSDKSRRVELTIGVAYDSDMDLVTELIQKQLVAEEIMNLPSPKVFLQTFGDNSVNFRVLFWVNDVDIWVLIRDQVMRGIFKSFKENGIEIPFPQRDLYVKSFPGLIGEKVMKPGEISPEEKPKGKSDSDPK</sequence>
<feature type="transmembrane region" description="Helical" evidence="9">
    <location>
        <begin position="594"/>
        <end position="616"/>
    </location>
</feature>
<feature type="transmembrane region" description="Helical" evidence="9">
    <location>
        <begin position="506"/>
        <end position="530"/>
    </location>
</feature>
<evidence type="ECO:0000259" key="12">
    <source>
        <dbReference type="Pfam" id="PF21082"/>
    </source>
</evidence>
<dbReference type="EMBL" id="JANSUY010000014">
    <property type="protein sequence ID" value="MCR9016388.1"/>
    <property type="molecule type" value="Genomic_DNA"/>
</dbReference>
<feature type="coiled-coil region" evidence="7">
    <location>
        <begin position="206"/>
        <end position="233"/>
    </location>
</feature>
<organism evidence="13 14">
    <name type="scientific">Aquiflexum gelatinilyticum</name>
    <dbReference type="NCBI Taxonomy" id="2961943"/>
    <lineage>
        <taxon>Bacteria</taxon>
        <taxon>Pseudomonadati</taxon>
        <taxon>Bacteroidota</taxon>
        <taxon>Cytophagia</taxon>
        <taxon>Cytophagales</taxon>
        <taxon>Cyclobacteriaceae</taxon>
        <taxon>Aquiflexum</taxon>
    </lineage>
</organism>
<evidence type="ECO:0000256" key="1">
    <source>
        <dbReference type="ARBA" id="ARBA00004651"/>
    </source>
</evidence>
<evidence type="ECO:0000313" key="14">
    <source>
        <dbReference type="Proteomes" id="UP001142175"/>
    </source>
</evidence>